<dbReference type="GO" id="GO:0003700">
    <property type="term" value="F:DNA-binding transcription factor activity"/>
    <property type="evidence" value="ECO:0007669"/>
    <property type="project" value="TreeGrafter"/>
</dbReference>
<evidence type="ECO:0000259" key="5">
    <source>
        <dbReference type="PROSITE" id="PS50977"/>
    </source>
</evidence>
<dbReference type="AlphaFoldDB" id="A0A1R4F196"/>
<feature type="DNA-binding region" description="H-T-H motif" evidence="4">
    <location>
        <begin position="39"/>
        <end position="58"/>
    </location>
</feature>
<dbReference type="EMBL" id="FUHU01000010">
    <property type="protein sequence ID" value="SJM49603.1"/>
    <property type="molecule type" value="Genomic_DNA"/>
</dbReference>
<dbReference type="GO" id="GO:0000976">
    <property type="term" value="F:transcription cis-regulatory region binding"/>
    <property type="evidence" value="ECO:0007669"/>
    <property type="project" value="TreeGrafter"/>
</dbReference>
<name>A0A1R4F196_9MICO</name>
<sequence>MTAETPAPDRRLAQKQRTREQILAAAAALIEGDLPGRFSVDELVEQADVSRRTIFNHFESLDEILIHVGVERLFVFSDALETSLANAAEPLDRSAVLAIFADVLDTDVLPEVIAYFMSTMGMKPSYTAHSHQLFHGAFTHMSEEIVEQIVSASDVLDRFDADLIIATVIAGMETVAKHWLNAEPLLHTDGASITPESRIRFHALFARLAATWRAGEPPHLHEH</sequence>
<keyword evidence="1" id="KW-0805">Transcription regulation</keyword>
<dbReference type="SUPFAM" id="SSF46689">
    <property type="entry name" value="Homeodomain-like"/>
    <property type="match status" value="1"/>
</dbReference>
<keyword evidence="3" id="KW-0804">Transcription</keyword>
<dbReference type="RefSeq" id="WP_086990742.1">
    <property type="nucleotide sequence ID" value="NZ_FUHU01000010.1"/>
</dbReference>
<dbReference type="InterPro" id="IPR001647">
    <property type="entry name" value="HTH_TetR"/>
</dbReference>
<dbReference type="GeneID" id="303171964"/>
<feature type="domain" description="HTH tetR-type" evidence="5">
    <location>
        <begin position="16"/>
        <end position="76"/>
    </location>
</feature>
<dbReference type="Pfam" id="PF00440">
    <property type="entry name" value="TetR_N"/>
    <property type="match status" value="1"/>
</dbReference>
<accession>A0A1R4F196</accession>
<evidence type="ECO:0000313" key="6">
    <source>
        <dbReference type="EMBL" id="SJM49603.1"/>
    </source>
</evidence>
<reference evidence="6 7" key="1">
    <citation type="submission" date="2017-02" db="EMBL/GenBank/DDBJ databases">
        <authorList>
            <person name="Peterson S.W."/>
        </authorList>
    </citation>
    <scope>NUCLEOTIDE SEQUENCE [LARGE SCALE GENOMIC DNA]</scope>
    <source>
        <strain evidence="6 7">LMG 22410</strain>
    </source>
</reference>
<keyword evidence="2 4" id="KW-0238">DNA-binding</keyword>
<dbReference type="InterPro" id="IPR050109">
    <property type="entry name" value="HTH-type_TetR-like_transc_reg"/>
</dbReference>
<dbReference type="PANTHER" id="PTHR30055">
    <property type="entry name" value="HTH-TYPE TRANSCRIPTIONAL REGULATOR RUTR"/>
    <property type="match status" value="1"/>
</dbReference>
<dbReference type="Gene3D" id="1.10.357.10">
    <property type="entry name" value="Tetracycline Repressor, domain 2"/>
    <property type="match status" value="1"/>
</dbReference>
<keyword evidence="7" id="KW-1185">Reference proteome</keyword>
<dbReference type="PROSITE" id="PS50977">
    <property type="entry name" value="HTH_TETR_2"/>
    <property type="match status" value="1"/>
</dbReference>
<evidence type="ECO:0000256" key="1">
    <source>
        <dbReference type="ARBA" id="ARBA00023015"/>
    </source>
</evidence>
<evidence type="ECO:0000256" key="3">
    <source>
        <dbReference type="ARBA" id="ARBA00023163"/>
    </source>
</evidence>
<gene>
    <name evidence="6" type="ORF">CZ674_01965</name>
</gene>
<organism evidence="6 7">
    <name type="scientific">Agrococcus casei LMG 22410</name>
    <dbReference type="NCBI Taxonomy" id="1255656"/>
    <lineage>
        <taxon>Bacteria</taxon>
        <taxon>Bacillati</taxon>
        <taxon>Actinomycetota</taxon>
        <taxon>Actinomycetes</taxon>
        <taxon>Micrococcales</taxon>
        <taxon>Microbacteriaceae</taxon>
        <taxon>Agrococcus</taxon>
    </lineage>
</organism>
<dbReference type="InterPro" id="IPR009057">
    <property type="entry name" value="Homeodomain-like_sf"/>
</dbReference>
<proteinExistence type="predicted"/>
<dbReference type="PANTHER" id="PTHR30055:SF234">
    <property type="entry name" value="HTH-TYPE TRANSCRIPTIONAL REGULATOR BETI"/>
    <property type="match status" value="1"/>
</dbReference>
<evidence type="ECO:0000256" key="4">
    <source>
        <dbReference type="PROSITE-ProRule" id="PRU00335"/>
    </source>
</evidence>
<evidence type="ECO:0000256" key="2">
    <source>
        <dbReference type="ARBA" id="ARBA00023125"/>
    </source>
</evidence>
<dbReference type="Proteomes" id="UP000195787">
    <property type="component" value="Unassembled WGS sequence"/>
</dbReference>
<protein>
    <submittedName>
        <fullName evidence="6">Transcriptional regulator, TetR family</fullName>
    </submittedName>
</protein>
<evidence type="ECO:0000313" key="7">
    <source>
        <dbReference type="Proteomes" id="UP000195787"/>
    </source>
</evidence>
<dbReference type="OrthoDB" id="8688418at2"/>